<dbReference type="AlphaFoldDB" id="A0A943I6E7"/>
<reference evidence="4" key="1">
    <citation type="submission" date="2021-02" db="EMBL/GenBank/DDBJ databases">
        <title>Infant gut strain persistence is associated with maternal origin, phylogeny, and functional potential including surface adhesion and iron acquisition.</title>
        <authorList>
            <person name="Lou Y.C."/>
        </authorList>
    </citation>
    <scope>NUCLEOTIDE SEQUENCE</scope>
    <source>
        <strain evidence="4">L3_106_000M1_dasL3_106_000M1_concoct_15</strain>
    </source>
</reference>
<feature type="domain" description="HTH tetR-type" evidence="3">
    <location>
        <begin position="9"/>
        <end position="69"/>
    </location>
</feature>
<keyword evidence="1 2" id="KW-0238">DNA-binding</keyword>
<evidence type="ECO:0000313" key="4">
    <source>
        <dbReference type="EMBL" id="MBS5520568.1"/>
    </source>
</evidence>
<dbReference type="InterPro" id="IPR009057">
    <property type="entry name" value="Homeodomain-like_sf"/>
</dbReference>
<gene>
    <name evidence="4" type="ORF">KHX13_09725</name>
</gene>
<feature type="DNA-binding region" description="H-T-H motif" evidence="2">
    <location>
        <begin position="32"/>
        <end position="51"/>
    </location>
</feature>
<evidence type="ECO:0000313" key="5">
    <source>
        <dbReference type="Proteomes" id="UP000754226"/>
    </source>
</evidence>
<dbReference type="EMBL" id="JAGZCZ010000014">
    <property type="protein sequence ID" value="MBS5520568.1"/>
    <property type="molecule type" value="Genomic_DNA"/>
</dbReference>
<dbReference type="InterPro" id="IPR001647">
    <property type="entry name" value="HTH_TetR"/>
</dbReference>
<organism evidence="4 5">
    <name type="scientific">Acidaminococcus intestini</name>
    <dbReference type="NCBI Taxonomy" id="187327"/>
    <lineage>
        <taxon>Bacteria</taxon>
        <taxon>Bacillati</taxon>
        <taxon>Bacillota</taxon>
        <taxon>Negativicutes</taxon>
        <taxon>Acidaminococcales</taxon>
        <taxon>Acidaminococcaceae</taxon>
        <taxon>Acidaminococcus</taxon>
    </lineage>
</organism>
<dbReference type="GO" id="GO:0003677">
    <property type="term" value="F:DNA binding"/>
    <property type="evidence" value="ECO:0007669"/>
    <property type="project" value="UniProtKB-UniRule"/>
</dbReference>
<dbReference type="SUPFAM" id="SSF46689">
    <property type="entry name" value="Homeodomain-like"/>
    <property type="match status" value="1"/>
</dbReference>
<comment type="caution">
    <text evidence="4">The sequence shown here is derived from an EMBL/GenBank/DDBJ whole genome shotgun (WGS) entry which is preliminary data.</text>
</comment>
<proteinExistence type="predicted"/>
<accession>A0A943I6E7</accession>
<sequence>MSASNRRVQLTKTLLKEAFLALIAAAPYHKLTVSALCRKADVQRSTFYLHYNQVGDVLNDLVDEALQEAAQDERTLRKDFQALADLIHKEAPLEILLKKDCLLPICQRLAFKPEWKPLFQDETIAGLIMRRIYDKERPIMVPFLKAQGKMTEKEADKLFTFLLYGSFYVDKMMGFTKDQDWYRLQGRIMTFILKGLSS</sequence>
<dbReference type="Proteomes" id="UP000754226">
    <property type="component" value="Unassembled WGS sequence"/>
</dbReference>
<dbReference type="PROSITE" id="PS50977">
    <property type="entry name" value="HTH_TETR_2"/>
    <property type="match status" value="1"/>
</dbReference>
<name>A0A943I6E7_9FIRM</name>
<dbReference type="Gene3D" id="1.10.357.10">
    <property type="entry name" value="Tetracycline Repressor, domain 2"/>
    <property type="match status" value="1"/>
</dbReference>
<evidence type="ECO:0000259" key="3">
    <source>
        <dbReference type="PROSITE" id="PS50977"/>
    </source>
</evidence>
<protein>
    <submittedName>
        <fullName evidence="4">TetR/AcrR family transcriptional regulator</fullName>
    </submittedName>
</protein>
<evidence type="ECO:0000256" key="2">
    <source>
        <dbReference type="PROSITE-ProRule" id="PRU00335"/>
    </source>
</evidence>
<evidence type="ECO:0000256" key="1">
    <source>
        <dbReference type="ARBA" id="ARBA00023125"/>
    </source>
</evidence>